<sequence>MTYQTIDTTSLPAKTSYSCSLGSSNDRYDNDYTYNNYYSNNRYRRRTLLQSDEDSALLEDLTRGTRTLAGASAREIAETNGQLLKRLGRQFASGLSTNRWDSATERQGSQAVGTPHRRRWLVEQQPVNTPLVSGTATTQASTASQATVALPGGLRDCCKANPDCTDQLSVIVTHIDYSAAIQGLAGLNLLGLGSVRVVSSMVSVLFTSSAGTPVALSCTAHPFEVTVPLQSQLYIPGAPGTTECWELQQNGTSLTGTTSRQTTLLKVVGGTATCAPTSAGTFLIVQRGPQDTVPTGERVLPPSKDVRTAAIAVASVLISAVAVLLACIAFILFRAWFRDWREKRRERRLLEEQSRDA</sequence>
<proteinExistence type="predicted"/>
<gene>
    <name evidence="2" type="ORF">KFL_000230350</name>
</gene>
<accession>A0A1Y1HR35</accession>
<name>A0A1Y1HR35_KLENI</name>
<keyword evidence="3" id="KW-1185">Reference proteome</keyword>
<keyword evidence="1" id="KW-0472">Membrane</keyword>
<dbReference type="EMBL" id="DF236972">
    <property type="protein sequence ID" value="GAQ79056.1"/>
    <property type="molecule type" value="Genomic_DNA"/>
</dbReference>
<organism evidence="2 3">
    <name type="scientific">Klebsormidium nitens</name>
    <name type="common">Green alga</name>
    <name type="synonym">Ulothrix nitens</name>
    <dbReference type="NCBI Taxonomy" id="105231"/>
    <lineage>
        <taxon>Eukaryota</taxon>
        <taxon>Viridiplantae</taxon>
        <taxon>Streptophyta</taxon>
        <taxon>Klebsormidiophyceae</taxon>
        <taxon>Klebsormidiales</taxon>
        <taxon>Klebsormidiaceae</taxon>
        <taxon>Klebsormidium</taxon>
    </lineage>
</organism>
<evidence type="ECO:0000313" key="2">
    <source>
        <dbReference type="EMBL" id="GAQ79056.1"/>
    </source>
</evidence>
<evidence type="ECO:0000256" key="1">
    <source>
        <dbReference type="SAM" id="Phobius"/>
    </source>
</evidence>
<feature type="transmembrane region" description="Helical" evidence="1">
    <location>
        <begin position="309"/>
        <end position="337"/>
    </location>
</feature>
<keyword evidence="1" id="KW-0812">Transmembrane</keyword>
<dbReference type="Proteomes" id="UP000054558">
    <property type="component" value="Unassembled WGS sequence"/>
</dbReference>
<reference evidence="2 3" key="1">
    <citation type="journal article" date="2014" name="Nat. Commun.">
        <title>Klebsormidium flaccidum genome reveals primary factors for plant terrestrial adaptation.</title>
        <authorList>
            <person name="Hori K."/>
            <person name="Maruyama F."/>
            <person name="Fujisawa T."/>
            <person name="Togashi T."/>
            <person name="Yamamoto N."/>
            <person name="Seo M."/>
            <person name="Sato S."/>
            <person name="Yamada T."/>
            <person name="Mori H."/>
            <person name="Tajima N."/>
            <person name="Moriyama T."/>
            <person name="Ikeuchi M."/>
            <person name="Watanabe M."/>
            <person name="Wada H."/>
            <person name="Kobayashi K."/>
            <person name="Saito M."/>
            <person name="Masuda T."/>
            <person name="Sasaki-Sekimoto Y."/>
            <person name="Mashiguchi K."/>
            <person name="Awai K."/>
            <person name="Shimojima M."/>
            <person name="Masuda S."/>
            <person name="Iwai M."/>
            <person name="Nobusawa T."/>
            <person name="Narise T."/>
            <person name="Kondo S."/>
            <person name="Saito H."/>
            <person name="Sato R."/>
            <person name="Murakawa M."/>
            <person name="Ihara Y."/>
            <person name="Oshima-Yamada Y."/>
            <person name="Ohtaka K."/>
            <person name="Satoh M."/>
            <person name="Sonobe K."/>
            <person name="Ishii M."/>
            <person name="Ohtani R."/>
            <person name="Kanamori-Sato M."/>
            <person name="Honoki R."/>
            <person name="Miyazaki D."/>
            <person name="Mochizuki H."/>
            <person name="Umetsu J."/>
            <person name="Higashi K."/>
            <person name="Shibata D."/>
            <person name="Kamiya Y."/>
            <person name="Sato N."/>
            <person name="Nakamura Y."/>
            <person name="Tabata S."/>
            <person name="Ida S."/>
            <person name="Kurokawa K."/>
            <person name="Ohta H."/>
        </authorList>
    </citation>
    <scope>NUCLEOTIDE SEQUENCE [LARGE SCALE GENOMIC DNA]</scope>
    <source>
        <strain evidence="2 3">NIES-2285</strain>
    </source>
</reference>
<keyword evidence="1" id="KW-1133">Transmembrane helix</keyword>
<protein>
    <submittedName>
        <fullName evidence="2">Uncharacterized protein</fullName>
    </submittedName>
</protein>
<evidence type="ECO:0000313" key="3">
    <source>
        <dbReference type="Proteomes" id="UP000054558"/>
    </source>
</evidence>
<dbReference type="AlphaFoldDB" id="A0A1Y1HR35"/>